<protein>
    <submittedName>
        <fullName evidence="2">Uncharacterized protein</fullName>
    </submittedName>
</protein>
<dbReference type="InterPro" id="IPR043129">
    <property type="entry name" value="ATPase_NBD"/>
</dbReference>
<reference evidence="2 3" key="1">
    <citation type="submission" date="2016-03" db="EMBL/GenBank/DDBJ databases">
        <authorList>
            <person name="Heylen K."/>
            <person name="De Vos P."/>
            <person name="Vekeman B."/>
        </authorList>
    </citation>
    <scope>NUCLEOTIDE SEQUENCE [LARGE SCALE GENOMIC DNA]</scope>
    <source>
        <strain evidence="2 3">R-49807</strain>
    </source>
</reference>
<feature type="compositionally biased region" description="Polar residues" evidence="1">
    <location>
        <begin position="1"/>
        <end position="28"/>
    </location>
</feature>
<evidence type="ECO:0000313" key="3">
    <source>
        <dbReference type="Proteomes" id="UP000077734"/>
    </source>
</evidence>
<dbReference type="SUPFAM" id="SSF53067">
    <property type="entry name" value="Actin-like ATPase domain"/>
    <property type="match status" value="1"/>
</dbReference>
<sequence>MKDQAGNKTAKSASNSHSKIDSQISNQDTFKRPDPWVETGRNIELGTPGKAIRAVTIGIDFGTAFTKASVGMVGKIFIVNWSGTKKGDDEFVLPGLFSVLGNSSCVLGHAPTAKSILKELKQPFLSNNPSELDIAKAAVFLSLVIRYIRAWVYQHHASLVMDKRLVWSLNLGIPSKPYENQNLQNIYKNLALIAWRLSYQSKPITLTTALHAVTDLTITQKDHLESIDIIPEFVAQIASYIRSPQRQMDLHMLMDIGAGTVDVATFNVWQRDGEDIFPIFSSMVEPLGTHFLMQKRLDLISTGKKSTNWDDFSPVLPSTAFSKQFGTRRSRIDACDDEHANQVAVVIKRVLHETRLRRYPSSRKWESGIRLFFCGGGSSCEVFSSALDRAANFSQVSILKTLLPIPMNIEAKGLLSKDYHRVAVAYGLGLYAADLGKIIPVADVPDVEPLPSTCTKQSDRDELYPK</sequence>
<keyword evidence="3" id="KW-1185">Reference proteome</keyword>
<feature type="region of interest" description="Disordered" evidence="1">
    <location>
        <begin position="1"/>
        <end position="42"/>
    </location>
</feature>
<comment type="caution">
    <text evidence="2">The sequence shown here is derived from an EMBL/GenBank/DDBJ whole genome shotgun (WGS) entry which is preliminary data.</text>
</comment>
<dbReference type="Proteomes" id="UP000077734">
    <property type="component" value="Unassembled WGS sequence"/>
</dbReference>
<proteinExistence type="predicted"/>
<gene>
    <name evidence="2" type="ORF">A1356_16935</name>
</gene>
<evidence type="ECO:0000256" key="1">
    <source>
        <dbReference type="SAM" id="MobiDB-lite"/>
    </source>
</evidence>
<evidence type="ECO:0000313" key="2">
    <source>
        <dbReference type="EMBL" id="OAI23938.1"/>
    </source>
</evidence>
<accession>A0AA91DBE0</accession>
<name>A0AA91DBE0_9GAMM</name>
<dbReference type="RefSeq" id="WP_064028690.1">
    <property type="nucleotide sequence ID" value="NZ_LUUL01000095.1"/>
</dbReference>
<dbReference type="AlphaFoldDB" id="A0AA91DBE0"/>
<organism evidence="2 3">
    <name type="scientific">Methylomonas koyamae</name>
    <dbReference type="NCBI Taxonomy" id="702114"/>
    <lineage>
        <taxon>Bacteria</taxon>
        <taxon>Pseudomonadati</taxon>
        <taxon>Pseudomonadota</taxon>
        <taxon>Gammaproteobacteria</taxon>
        <taxon>Methylococcales</taxon>
        <taxon>Methylococcaceae</taxon>
        <taxon>Methylomonas</taxon>
    </lineage>
</organism>
<dbReference type="EMBL" id="LUUL01000095">
    <property type="protein sequence ID" value="OAI23938.1"/>
    <property type="molecule type" value="Genomic_DNA"/>
</dbReference>